<dbReference type="SUPFAM" id="SSF103473">
    <property type="entry name" value="MFS general substrate transporter"/>
    <property type="match status" value="1"/>
</dbReference>
<feature type="transmembrane region" description="Helical" evidence="5">
    <location>
        <begin position="63"/>
        <end position="86"/>
    </location>
</feature>
<feature type="transmembrane region" description="Helical" evidence="5">
    <location>
        <begin position="127"/>
        <end position="144"/>
    </location>
</feature>
<dbReference type="PANTHER" id="PTHR24064">
    <property type="entry name" value="SOLUTE CARRIER FAMILY 22 MEMBER"/>
    <property type="match status" value="1"/>
</dbReference>
<dbReference type="Pfam" id="PF00083">
    <property type="entry name" value="Sugar_tr"/>
    <property type="match status" value="1"/>
</dbReference>
<evidence type="ECO:0008006" key="8">
    <source>
        <dbReference type="Google" id="ProtNLM"/>
    </source>
</evidence>
<accession>A0A9J6E8K0</accession>
<keyword evidence="3 5" id="KW-1133">Transmembrane helix</keyword>
<reference evidence="6" key="2">
    <citation type="submission" date="2021-09" db="EMBL/GenBank/DDBJ databases">
        <authorList>
            <person name="Jia N."/>
            <person name="Wang J."/>
            <person name="Shi W."/>
            <person name="Du L."/>
            <person name="Sun Y."/>
            <person name="Zhan W."/>
            <person name="Jiang J."/>
            <person name="Wang Q."/>
            <person name="Zhang B."/>
            <person name="Ji P."/>
            <person name="Sakyi L.B."/>
            <person name="Cui X."/>
            <person name="Yuan T."/>
            <person name="Jiang B."/>
            <person name="Yang W."/>
            <person name="Lam T.T.-Y."/>
            <person name="Chang Q."/>
            <person name="Ding S."/>
            <person name="Wang X."/>
            <person name="Zhu J."/>
            <person name="Ruan X."/>
            <person name="Zhao L."/>
            <person name="Wei J."/>
            <person name="Que T."/>
            <person name="Du C."/>
            <person name="Cheng J."/>
            <person name="Dai P."/>
            <person name="Han X."/>
            <person name="Huang E."/>
            <person name="Gao Y."/>
            <person name="Liu J."/>
            <person name="Shao H."/>
            <person name="Ye R."/>
            <person name="Li L."/>
            <person name="Wei W."/>
            <person name="Wang X."/>
            <person name="Wang C."/>
            <person name="Huo Q."/>
            <person name="Li W."/>
            <person name="Guo W."/>
            <person name="Chen H."/>
            <person name="Chen S."/>
            <person name="Zhou L."/>
            <person name="Zhou L."/>
            <person name="Ni X."/>
            <person name="Tian J."/>
            <person name="Zhou Y."/>
            <person name="Sheng Y."/>
            <person name="Liu T."/>
            <person name="Pan Y."/>
            <person name="Xia L."/>
            <person name="Li J."/>
            <person name="Zhao F."/>
            <person name="Cao W."/>
        </authorList>
    </citation>
    <scope>NUCLEOTIDE SEQUENCE</scope>
    <source>
        <strain evidence="6">Rmic-2018</strain>
        <tissue evidence="6">Larvae</tissue>
    </source>
</reference>
<proteinExistence type="predicted"/>
<feature type="transmembrane region" description="Helical" evidence="5">
    <location>
        <begin position="98"/>
        <end position="115"/>
    </location>
</feature>
<dbReference type="InterPro" id="IPR036259">
    <property type="entry name" value="MFS_trans_sf"/>
</dbReference>
<evidence type="ECO:0000256" key="5">
    <source>
        <dbReference type="SAM" id="Phobius"/>
    </source>
</evidence>
<dbReference type="Gene3D" id="1.20.1250.20">
    <property type="entry name" value="MFS general substrate transporter like domains"/>
    <property type="match status" value="1"/>
</dbReference>
<keyword evidence="7" id="KW-1185">Reference proteome</keyword>
<protein>
    <recommendedName>
        <fullName evidence="8">Major facilitator superfamily (MFS) profile domain-containing protein</fullName>
    </recommendedName>
</protein>
<evidence type="ECO:0000313" key="6">
    <source>
        <dbReference type="EMBL" id="KAH8030421.1"/>
    </source>
</evidence>
<sequence>MVCERRLMRFVLVSMQSFGSVVGLFLVGSFEDYIGPKTVLQCSAVLMLICMLCTFMATRYLFYATACFLAGCSVAVNAVATFVVPFDTMTHAQRPQQVLTVAIISLALWEIWNIVVKLVNTNWRLKQVIFLAPAALLFPALWFARESPRWLVAKGRLDEAEAVMMRAAAINNFPLPATASMVQKLKEQLKNNAGREGGDRGDLIDARSLRRRALAMFVIIFSYIDRVIHRLPCTWSSTKTSGFRLSRSS</sequence>
<evidence type="ECO:0000313" key="7">
    <source>
        <dbReference type="Proteomes" id="UP000821866"/>
    </source>
</evidence>
<feature type="transmembrane region" description="Helical" evidence="5">
    <location>
        <begin position="39"/>
        <end position="57"/>
    </location>
</feature>
<dbReference type="AlphaFoldDB" id="A0A9J6E8K0"/>
<name>A0A9J6E8K0_RHIMP</name>
<organism evidence="6 7">
    <name type="scientific">Rhipicephalus microplus</name>
    <name type="common">Cattle tick</name>
    <name type="synonym">Boophilus microplus</name>
    <dbReference type="NCBI Taxonomy" id="6941"/>
    <lineage>
        <taxon>Eukaryota</taxon>
        <taxon>Metazoa</taxon>
        <taxon>Ecdysozoa</taxon>
        <taxon>Arthropoda</taxon>
        <taxon>Chelicerata</taxon>
        <taxon>Arachnida</taxon>
        <taxon>Acari</taxon>
        <taxon>Parasitiformes</taxon>
        <taxon>Ixodida</taxon>
        <taxon>Ixodoidea</taxon>
        <taxon>Ixodidae</taxon>
        <taxon>Rhipicephalinae</taxon>
        <taxon>Rhipicephalus</taxon>
        <taxon>Boophilus</taxon>
    </lineage>
</organism>
<dbReference type="GO" id="GO:0016020">
    <property type="term" value="C:membrane"/>
    <property type="evidence" value="ECO:0007669"/>
    <property type="project" value="UniProtKB-SubCell"/>
</dbReference>
<evidence type="ECO:0000256" key="3">
    <source>
        <dbReference type="ARBA" id="ARBA00022989"/>
    </source>
</evidence>
<feature type="transmembrane region" description="Helical" evidence="5">
    <location>
        <begin position="6"/>
        <end position="27"/>
    </location>
</feature>
<evidence type="ECO:0000256" key="1">
    <source>
        <dbReference type="ARBA" id="ARBA00004141"/>
    </source>
</evidence>
<evidence type="ECO:0000256" key="2">
    <source>
        <dbReference type="ARBA" id="ARBA00022692"/>
    </source>
</evidence>
<dbReference type="EMBL" id="JABSTU010000005">
    <property type="protein sequence ID" value="KAH8030421.1"/>
    <property type="molecule type" value="Genomic_DNA"/>
</dbReference>
<keyword evidence="2 5" id="KW-0812">Transmembrane</keyword>
<dbReference type="InterPro" id="IPR005828">
    <property type="entry name" value="MFS_sugar_transport-like"/>
</dbReference>
<dbReference type="GO" id="GO:0022857">
    <property type="term" value="F:transmembrane transporter activity"/>
    <property type="evidence" value="ECO:0007669"/>
    <property type="project" value="InterPro"/>
</dbReference>
<evidence type="ECO:0000256" key="4">
    <source>
        <dbReference type="ARBA" id="ARBA00023136"/>
    </source>
</evidence>
<comment type="caution">
    <text evidence="6">The sequence shown here is derived from an EMBL/GenBank/DDBJ whole genome shotgun (WGS) entry which is preliminary data.</text>
</comment>
<reference evidence="6" key="1">
    <citation type="journal article" date="2020" name="Cell">
        <title>Large-Scale Comparative Analyses of Tick Genomes Elucidate Their Genetic Diversity and Vector Capacities.</title>
        <authorList>
            <consortium name="Tick Genome and Microbiome Consortium (TIGMIC)"/>
            <person name="Jia N."/>
            <person name="Wang J."/>
            <person name="Shi W."/>
            <person name="Du L."/>
            <person name="Sun Y."/>
            <person name="Zhan W."/>
            <person name="Jiang J.F."/>
            <person name="Wang Q."/>
            <person name="Zhang B."/>
            <person name="Ji P."/>
            <person name="Bell-Sakyi L."/>
            <person name="Cui X.M."/>
            <person name="Yuan T.T."/>
            <person name="Jiang B.G."/>
            <person name="Yang W.F."/>
            <person name="Lam T.T."/>
            <person name="Chang Q.C."/>
            <person name="Ding S.J."/>
            <person name="Wang X.J."/>
            <person name="Zhu J.G."/>
            <person name="Ruan X.D."/>
            <person name="Zhao L."/>
            <person name="Wei J.T."/>
            <person name="Ye R.Z."/>
            <person name="Que T.C."/>
            <person name="Du C.H."/>
            <person name="Zhou Y.H."/>
            <person name="Cheng J.X."/>
            <person name="Dai P.F."/>
            <person name="Guo W.B."/>
            <person name="Han X.H."/>
            <person name="Huang E.J."/>
            <person name="Li L.F."/>
            <person name="Wei W."/>
            <person name="Gao Y.C."/>
            <person name="Liu J.Z."/>
            <person name="Shao H.Z."/>
            <person name="Wang X."/>
            <person name="Wang C.C."/>
            <person name="Yang T.C."/>
            <person name="Huo Q.B."/>
            <person name="Li W."/>
            <person name="Chen H.Y."/>
            <person name="Chen S.E."/>
            <person name="Zhou L.G."/>
            <person name="Ni X.B."/>
            <person name="Tian J.H."/>
            <person name="Sheng Y."/>
            <person name="Liu T."/>
            <person name="Pan Y.S."/>
            <person name="Xia L.Y."/>
            <person name="Li J."/>
            <person name="Zhao F."/>
            <person name="Cao W.C."/>
        </authorList>
    </citation>
    <scope>NUCLEOTIDE SEQUENCE</scope>
    <source>
        <strain evidence="6">Rmic-2018</strain>
    </source>
</reference>
<dbReference type="Proteomes" id="UP000821866">
    <property type="component" value="Chromosome 3"/>
</dbReference>
<gene>
    <name evidence="6" type="ORF">HPB51_006853</name>
</gene>
<keyword evidence="4 5" id="KW-0472">Membrane</keyword>
<comment type="subcellular location">
    <subcellularLocation>
        <location evidence="1">Membrane</location>
        <topology evidence="1">Multi-pass membrane protein</topology>
    </subcellularLocation>
</comment>